<organism evidence="2 3">
    <name type="scientific">Trichoderma arundinaceum</name>
    <dbReference type="NCBI Taxonomy" id="490622"/>
    <lineage>
        <taxon>Eukaryota</taxon>
        <taxon>Fungi</taxon>
        <taxon>Dikarya</taxon>
        <taxon>Ascomycota</taxon>
        <taxon>Pezizomycotina</taxon>
        <taxon>Sordariomycetes</taxon>
        <taxon>Hypocreomycetidae</taxon>
        <taxon>Hypocreales</taxon>
        <taxon>Hypocreaceae</taxon>
        <taxon>Trichoderma</taxon>
    </lineage>
</organism>
<keyword evidence="1" id="KW-0732">Signal</keyword>
<gene>
    <name evidence="2" type="ORF">TARUN_3583</name>
</gene>
<comment type="caution">
    <text evidence="2">The sequence shown here is derived from an EMBL/GenBank/DDBJ whole genome shotgun (WGS) entry which is preliminary data.</text>
</comment>
<dbReference type="Proteomes" id="UP000266272">
    <property type="component" value="Unassembled WGS sequence"/>
</dbReference>
<dbReference type="EMBL" id="PXOA01000199">
    <property type="protein sequence ID" value="RFU78613.1"/>
    <property type="molecule type" value="Genomic_DNA"/>
</dbReference>
<evidence type="ECO:0000313" key="3">
    <source>
        <dbReference type="Proteomes" id="UP000266272"/>
    </source>
</evidence>
<name>A0A395NRQ2_TRIAR</name>
<keyword evidence="3" id="KW-1185">Reference proteome</keyword>
<protein>
    <submittedName>
        <fullName evidence="2">Uncharacterized protein</fullName>
    </submittedName>
</protein>
<dbReference type="AlphaFoldDB" id="A0A395NRQ2"/>
<dbReference type="OrthoDB" id="5332384at2759"/>
<evidence type="ECO:0000256" key="1">
    <source>
        <dbReference type="SAM" id="SignalP"/>
    </source>
</evidence>
<accession>A0A395NRQ2</accession>
<feature type="chain" id="PRO_5017261662" evidence="1">
    <location>
        <begin position="21"/>
        <end position="175"/>
    </location>
</feature>
<evidence type="ECO:0000313" key="2">
    <source>
        <dbReference type="EMBL" id="RFU78613.1"/>
    </source>
</evidence>
<proteinExistence type="predicted"/>
<feature type="signal peptide" evidence="1">
    <location>
        <begin position="1"/>
        <end position="20"/>
    </location>
</feature>
<sequence>MKTFATLAAVSTVLVGLAAADCNIQGNFEVTFYGWPDNSPPGPGTAHDCNGRNFVAGGSGSYDDPITIATAPGELDECELIYLPFLKKYARYEDDCAQCETDWSNGQAHIDIWTGSNTEGGGQAQIDCENNLTSGGQFSIVRQPPNNFEVNTDPLFVPPSSCNTQDVFPDNQATC</sequence>
<reference evidence="2 3" key="1">
    <citation type="journal article" date="2018" name="PLoS Pathog.">
        <title>Evolution of structural diversity of trichothecenes, a family of toxins produced by plant pathogenic and entomopathogenic fungi.</title>
        <authorList>
            <person name="Proctor R.H."/>
            <person name="McCormick S.P."/>
            <person name="Kim H.S."/>
            <person name="Cardoza R.E."/>
            <person name="Stanley A.M."/>
            <person name="Lindo L."/>
            <person name="Kelly A."/>
            <person name="Brown D.W."/>
            <person name="Lee T."/>
            <person name="Vaughan M.M."/>
            <person name="Alexander N.J."/>
            <person name="Busman M."/>
            <person name="Gutierrez S."/>
        </authorList>
    </citation>
    <scope>NUCLEOTIDE SEQUENCE [LARGE SCALE GENOMIC DNA]</scope>
    <source>
        <strain evidence="2 3">IBT 40837</strain>
    </source>
</reference>